<dbReference type="PATRIC" id="fig|378806.16.peg.2950"/>
<organism evidence="2 3">
    <name type="scientific">Stigmatella aurantiaca (strain DW4/3-1)</name>
    <dbReference type="NCBI Taxonomy" id="378806"/>
    <lineage>
        <taxon>Bacteria</taxon>
        <taxon>Pseudomonadati</taxon>
        <taxon>Myxococcota</taxon>
        <taxon>Myxococcia</taxon>
        <taxon>Myxococcales</taxon>
        <taxon>Cystobacterineae</taxon>
        <taxon>Archangiaceae</taxon>
        <taxon>Stigmatella</taxon>
    </lineage>
</organism>
<evidence type="ECO:0000256" key="1">
    <source>
        <dbReference type="SAM" id="MobiDB-lite"/>
    </source>
</evidence>
<dbReference type="EMBL" id="AAMD01000134">
    <property type="protein sequence ID" value="EAU64025.1"/>
    <property type="molecule type" value="Genomic_DNA"/>
</dbReference>
<dbReference type="AlphaFoldDB" id="Q08U52"/>
<dbReference type="PROSITE" id="PS51257">
    <property type="entry name" value="PROKAR_LIPOPROTEIN"/>
    <property type="match status" value="1"/>
</dbReference>
<evidence type="ECO:0000313" key="3">
    <source>
        <dbReference type="Proteomes" id="UP000032702"/>
    </source>
</evidence>
<feature type="region of interest" description="Disordered" evidence="1">
    <location>
        <begin position="77"/>
        <end position="96"/>
    </location>
</feature>
<feature type="region of interest" description="Disordered" evidence="1">
    <location>
        <begin position="195"/>
        <end position="216"/>
    </location>
</feature>
<protein>
    <recommendedName>
        <fullName evidence="4">MYXO-CTERM domain-containing protein</fullName>
    </recommendedName>
</protein>
<name>Q08U52_STIAD</name>
<evidence type="ECO:0000313" key="2">
    <source>
        <dbReference type="EMBL" id="EAU64025.1"/>
    </source>
</evidence>
<feature type="region of interest" description="Disordered" evidence="1">
    <location>
        <begin position="21"/>
        <end position="48"/>
    </location>
</feature>
<proteinExistence type="predicted"/>
<evidence type="ECO:0008006" key="4">
    <source>
        <dbReference type="Google" id="ProtNLM"/>
    </source>
</evidence>
<gene>
    <name evidence="2" type="ORF">STIAU_1613</name>
</gene>
<accession>Q08U52</accession>
<dbReference type="Proteomes" id="UP000032702">
    <property type="component" value="Unassembled WGS sequence"/>
</dbReference>
<sequence length="320" mass="33561">MQARWLPMVAMSWLFVACGDDPKDSENPDQTPNPATEKLNSFKKGSLSNGEDAKYWATKASAPNIYTLVNTASLISSGPSNGEETDPNCPVTTTESLTTRTKGGCTDKNGVEWVGSMEVKIGMSGTITYVYSGFGFSQTVTCDGKSAKSKLIYDGSLKTSATGTTQGFEALIVMDALEVDEQTCETTASVSAVDYKGTSSGASSEDQSEPTTWNGSGRIGYADTGVISVETQNEVTHSDTCASEAISGKTTLTTDGQRVEIQYDGATDCDPEATVTWSLNGAAQGELEGVSCSASSGPALAMWGVGLLGLLGLMRRRARS</sequence>
<comment type="caution">
    <text evidence="2">The sequence shown here is derived from an EMBL/GenBank/DDBJ whole genome shotgun (WGS) entry which is preliminary data.</text>
</comment>
<dbReference type="RefSeq" id="WP_002617073.1">
    <property type="nucleotide sequence ID" value="NC_014623.1"/>
</dbReference>
<reference evidence="2 3" key="1">
    <citation type="submission" date="2006-04" db="EMBL/GenBank/DDBJ databases">
        <authorList>
            <person name="Nierman W.C."/>
        </authorList>
    </citation>
    <scope>NUCLEOTIDE SEQUENCE [LARGE SCALE GENOMIC DNA]</scope>
    <source>
        <strain evidence="2 3">DW4/3-1</strain>
    </source>
</reference>
<dbReference type="OrthoDB" id="5524875at2"/>
<feature type="compositionally biased region" description="Polar residues" evidence="1">
    <location>
        <begin position="197"/>
        <end position="215"/>
    </location>
</feature>